<gene>
    <name evidence="4" type="ORF">IQ266_00885</name>
</gene>
<feature type="domain" description="Thioesterase" evidence="3">
    <location>
        <begin position="24"/>
        <end position="104"/>
    </location>
</feature>
<dbReference type="InterPro" id="IPR006683">
    <property type="entry name" value="Thioestr_dom"/>
</dbReference>
<evidence type="ECO:0000313" key="4">
    <source>
        <dbReference type="EMBL" id="MBE9028310.1"/>
    </source>
</evidence>
<keyword evidence="2" id="KW-0378">Hydrolase</keyword>
<evidence type="ECO:0000259" key="3">
    <source>
        <dbReference type="Pfam" id="PF03061"/>
    </source>
</evidence>
<dbReference type="PROSITE" id="PS01328">
    <property type="entry name" value="4HBCOA_THIOESTERASE"/>
    <property type="match status" value="1"/>
</dbReference>
<dbReference type="InterPro" id="IPR050563">
    <property type="entry name" value="4-hydroxybenzoyl-CoA_TE"/>
</dbReference>
<proteinExistence type="inferred from homology"/>
<keyword evidence="5" id="KW-1185">Reference proteome</keyword>
<dbReference type="NCBIfam" id="TIGR00051">
    <property type="entry name" value="YbgC/FadM family acyl-CoA thioesterase"/>
    <property type="match status" value="1"/>
</dbReference>
<evidence type="ECO:0000256" key="1">
    <source>
        <dbReference type="ARBA" id="ARBA00005953"/>
    </source>
</evidence>
<dbReference type="PANTHER" id="PTHR31793">
    <property type="entry name" value="4-HYDROXYBENZOYL-COA THIOESTERASE FAMILY MEMBER"/>
    <property type="match status" value="1"/>
</dbReference>
<reference evidence="4" key="1">
    <citation type="submission" date="2020-10" db="EMBL/GenBank/DDBJ databases">
        <authorList>
            <person name="Castelo-Branco R."/>
            <person name="Eusebio N."/>
            <person name="Adriana R."/>
            <person name="Vieira A."/>
            <person name="Brugerolle De Fraissinette N."/>
            <person name="Rezende De Castro R."/>
            <person name="Schneider M.P."/>
            <person name="Vasconcelos V."/>
            <person name="Leao P.N."/>
        </authorList>
    </citation>
    <scope>NUCLEOTIDE SEQUENCE</scope>
    <source>
        <strain evidence="4">LEGE 11480</strain>
    </source>
</reference>
<dbReference type="AlphaFoldDB" id="A0A928Z2E4"/>
<dbReference type="InterPro" id="IPR029069">
    <property type="entry name" value="HotDog_dom_sf"/>
</dbReference>
<accession>A0A928Z2E4</accession>
<sequence length="144" mass="16349">MVATTTAGWFDYPVRVSPHHTDHGGIVWHGSYLTWMEEARVEALRAIGVDYADFVKVGCELPVVDLALRYRKSLRLGEMALIRCQMQAVKGVRLVWDYEIRSPDYATLYLTGQVTLVAMDWQKGKIMRKLPPTIAAALVKITKR</sequence>
<dbReference type="InterPro" id="IPR006684">
    <property type="entry name" value="YbgC/YbaW"/>
</dbReference>
<dbReference type="CDD" id="cd00586">
    <property type="entry name" value="4HBT"/>
    <property type="match status" value="1"/>
</dbReference>
<comment type="caution">
    <text evidence="4">The sequence shown here is derived from an EMBL/GenBank/DDBJ whole genome shotgun (WGS) entry which is preliminary data.</text>
</comment>
<dbReference type="EMBL" id="JADEXQ010000002">
    <property type="protein sequence ID" value="MBE9028310.1"/>
    <property type="molecule type" value="Genomic_DNA"/>
</dbReference>
<dbReference type="Proteomes" id="UP000625316">
    <property type="component" value="Unassembled WGS sequence"/>
</dbReference>
<protein>
    <submittedName>
        <fullName evidence="4">Acyl-CoA thioesterase</fullName>
    </submittedName>
</protein>
<dbReference type="RefSeq" id="WP_264323131.1">
    <property type="nucleotide sequence ID" value="NZ_JADEXQ010000002.1"/>
</dbReference>
<evidence type="ECO:0000256" key="2">
    <source>
        <dbReference type="ARBA" id="ARBA00022801"/>
    </source>
</evidence>
<dbReference type="Pfam" id="PF03061">
    <property type="entry name" value="4HBT"/>
    <property type="match status" value="1"/>
</dbReference>
<dbReference type="SUPFAM" id="SSF54637">
    <property type="entry name" value="Thioesterase/thiol ester dehydrase-isomerase"/>
    <property type="match status" value="1"/>
</dbReference>
<name>A0A928Z2E4_9CYAN</name>
<dbReference type="PIRSF" id="PIRSF003230">
    <property type="entry name" value="YbgC"/>
    <property type="match status" value="1"/>
</dbReference>
<dbReference type="PANTHER" id="PTHR31793:SF37">
    <property type="entry name" value="ACYL-COA THIOESTER HYDROLASE YBGC"/>
    <property type="match status" value="1"/>
</dbReference>
<dbReference type="InterPro" id="IPR008272">
    <property type="entry name" value="HB-CoA_thioesterase_AS"/>
</dbReference>
<organism evidence="4 5">
    <name type="scientific">Romeriopsis navalis LEGE 11480</name>
    <dbReference type="NCBI Taxonomy" id="2777977"/>
    <lineage>
        <taxon>Bacteria</taxon>
        <taxon>Bacillati</taxon>
        <taxon>Cyanobacteriota</taxon>
        <taxon>Cyanophyceae</taxon>
        <taxon>Leptolyngbyales</taxon>
        <taxon>Leptolyngbyaceae</taxon>
        <taxon>Romeriopsis</taxon>
        <taxon>Romeriopsis navalis</taxon>
    </lineage>
</organism>
<dbReference type="GO" id="GO:0047617">
    <property type="term" value="F:fatty acyl-CoA hydrolase activity"/>
    <property type="evidence" value="ECO:0007669"/>
    <property type="project" value="TreeGrafter"/>
</dbReference>
<evidence type="ECO:0000313" key="5">
    <source>
        <dbReference type="Proteomes" id="UP000625316"/>
    </source>
</evidence>
<comment type="similarity">
    <text evidence="1">Belongs to the 4-hydroxybenzoyl-CoA thioesterase family.</text>
</comment>
<dbReference type="Gene3D" id="3.10.129.10">
    <property type="entry name" value="Hotdog Thioesterase"/>
    <property type="match status" value="1"/>
</dbReference>